<evidence type="ECO:0000256" key="1">
    <source>
        <dbReference type="ARBA" id="ARBA00005736"/>
    </source>
</evidence>
<name>A0A1Y1VFQ8_9FUNG</name>
<protein>
    <recommendedName>
        <fullName evidence="3">tRNA-splicing endonuclease subunit Sen54 N-terminal domain-containing protein</fullName>
    </recommendedName>
</protein>
<dbReference type="InterPro" id="IPR024337">
    <property type="entry name" value="tRNA_splic_suSen54"/>
</dbReference>
<accession>A0A1Y1VFQ8</accession>
<evidence type="ECO:0000259" key="3">
    <source>
        <dbReference type="Pfam" id="PF12928"/>
    </source>
</evidence>
<reference evidence="4 5" key="2">
    <citation type="submission" date="2016-08" db="EMBL/GenBank/DDBJ databases">
        <title>Pervasive Adenine N6-methylation of Active Genes in Fungi.</title>
        <authorList>
            <consortium name="DOE Joint Genome Institute"/>
            <person name="Mondo S.J."/>
            <person name="Dannebaum R.O."/>
            <person name="Kuo R.C."/>
            <person name="Labutti K."/>
            <person name="Haridas S."/>
            <person name="Kuo A."/>
            <person name="Salamov A."/>
            <person name="Ahrendt S.R."/>
            <person name="Lipzen A."/>
            <person name="Sullivan W."/>
            <person name="Andreopoulos W.B."/>
            <person name="Clum A."/>
            <person name="Lindquist E."/>
            <person name="Daum C."/>
            <person name="Ramamoorthy G.K."/>
            <person name="Gryganskyi A."/>
            <person name="Culley D."/>
            <person name="Magnuson J.K."/>
            <person name="James T.Y."/>
            <person name="O'Malley M.A."/>
            <person name="Stajich J.E."/>
            <person name="Spatafora J.W."/>
            <person name="Visel A."/>
            <person name="Grigoriev I.V."/>
        </authorList>
    </citation>
    <scope>NUCLEOTIDE SEQUENCE [LARGE SCALE GENOMIC DNA]</scope>
    <source>
        <strain evidence="5">finn</strain>
    </source>
</reference>
<dbReference type="OrthoDB" id="408683at2759"/>
<dbReference type="PANTHER" id="PTHR21027">
    <property type="entry name" value="TRNA-SPLICING ENDONUCLEASE SUBUNIT SEN54"/>
    <property type="match status" value="1"/>
</dbReference>
<organism evidence="4 5">
    <name type="scientific">Piromyces finnis</name>
    <dbReference type="NCBI Taxonomy" id="1754191"/>
    <lineage>
        <taxon>Eukaryota</taxon>
        <taxon>Fungi</taxon>
        <taxon>Fungi incertae sedis</taxon>
        <taxon>Chytridiomycota</taxon>
        <taxon>Chytridiomycota incertae sedis</taxon>
        <taxon>Neocallimastigomycetes</taxon>
        <taxon>Neocallimastigales</taxon>
        <taxon>Neocallimastigaceae</taxon>
        <taxon>Piromyces</taxon>
    </lineage>
</organism>
<evidence type="ECO:0000256" key="2">
    <source>
        <dbReference type="ARBA" id="ARBA00022694"/>
    </source>
</evidence>
<dbReference type="AlphaFoldDB" id="A0A1Y1VFQ8"/>
<proteinExistence type="inferred from homology"/>
<dbReference type="PANTHER" id="PTHR21027:SF1">
    <property type="entry name" value="TRNA-SPLICING ENDONUCLEASE SUBUNIT SEN54"/>
    <property type="match status" value="1"/>
</dbReference>
<comment type="caution">
    <text evidence="4">The sequence shown here is derived from an EMBL/GenBank/DDBJ whole genome shotgun (WGS) entry which is preliminary data.</text>
</comment>
<dbReference type="EMBL" id="MCFH01000009">
    <property type="protein sequence ID" value="ORX55257.1"/>
    <property type="molecule type" value="Genomic_DNA"/>
</dbReference>
<keyword evidence="2" id="KW-0819">tRNA processing</keyword>
<dbReference type="GO" id="GO:0000379">
    <property type="term" value="P:tRNA-type intron splice site recognition and cleavage"/>
    <property type="evidence" value="ECO:0007669"/>
    <property type="project" value="TreeGrafter"/>
</dbReference>
<gene>
    <name evidence="4" type="ORF">BCR36DRAFT_410201</name>
</gene>
<dbReference type="STRING" id="1754191.A0A1Y1VFQ8"/>
<comment type="similarity">
    <text evidence="1">Belongs to the SEN54 family.</text>
</comment>
<dbReference type="Proteomes" id="UP000193719">
    <property type="component" value="Unassembled WGS sequence"/>
</dbReference>
<dbReference type="Pfam" id="PF12928">
    <property type="entry name" value="tRNA_int_end_N2"/>
    <property type="match status" value="1"/>
</dbReference>
<dbReference type="GO" id="GO:0000214">
    <property type="term" value="C:tRNA-intron endonuclease complex"/>
    <property type="evidence" value="ECO:0007669"/>
    <property type="project" value="TreeGrafter"/>
</dbReference>
<feature type="domain" description="tRNA-splicing endonuclease subunit Sen54 N-terminal" evidence="3">
    <location>
        <begin position="59"/>
        <end position="122"/>
    </location>
</feature>
<sequence length="422" mass="49349">MEDVEEIEQEQADYSLFLNNNLKNISNVSKIIKNKLNDTKSDEDKQENILNSLNNLKKVISESHVVSSRNLSVAKWDYSLNLAIVKVKHGNLFETMGKIINGKLTLFPEETLFLIEKGSLLLVEENDEGEEYPISIQHAYSIIYSIPSFSFEKYRVYSYLKRLGYIIVEHEMNLTTTNIEFKDDKENNLQNNNNINIKIDNMYDKSILKEKITNYINIFSKFMEQFSQSKKQSITPLAQLYKKSLCWLDKLLIVPFSLAFSLETNSKINYLKNQENNTQPLFNYYDDATIENIYSKISIIPYYNTNMNKATNSNTNLKERSLIIDYDIYKPNGQYSKKKKSIPDFYLMVQSCLNDFPHFIDFIEVVNERDNHYNIFTKSNVITNTNKNKKPNMKTEIKLAMVNSANITFADIDNEYIRSIRK</sequence>
<reference evidence="4 5" key="1">
    <citation type="submission" date="2016-08" db="EMBL/GenBank/DDBJ databases">
        <title>Genomes of anaerobic fungi encode conserved fungal cellulosomes for biomass hydrolysis.</title>
        <authorList>
            <consortium name="DOE Joint Genome Institute"/>
            <person name="Haitjema C.H."/>
            <person name="Gilmore S.P."/>
            <person name="Henske J.K."/>
            <person name="Solomon K.V."/>
            <person name="De Groot R."/>
            <person name="Kuo A."/>
            <person name="Mondo S.J."/>
            <person name="Salamov A.A."/>
            <person name="Labutti K."/>
            <person name="Zhao Z."/>
            <person name="Chiniquy J."/>
            <person name="Barry K."/>
            <person name="Brewer H.M."/>
            <person name="Purvine S.O."/>
            <person name="Wright A.T."/>
            <person name="Boxma B."/>
            <person name="Van Alen T."/>
            <person name="Hackstein J.H."/>
            <person name="Baker S.E."/>
            <person name="Grigoriev I.V."/>
            <person name="O'Malley M.A."/>
        </authorList>
    </citation>
    <scope>NUCLEOTIDE SEQUENCE [LARGE SCALE GENOMIC DNA]</scope>
    <source>
        <strain evidence="5">finn</strain>
    </source>
</reference>
<evidence type="ECO:0000313" key="5">
    <source>
        <dbReference type="Proteomes" id="UP000193719"/>
    </source>
</evidence>
<keyword evidence="5" id="KW-1185">Reference proteome</keyword>
<evidence type="ECO:0000313" key="4">
    <source>
        <dbReference type="EMBL" id="ORX55257.1"/>
    </source>
</evidence>
<dbReference type="InterPro" id="IPR024336">
    <property type="entry name" value="tRNA_splic_suSen54_N"/>
</dbReference>